<evidence type="ECO:0000256" key="1">
    <source>
        <dbReference type="ARBA" id="ARBA00004418"/>
    </source>
</evidence>
<dbReference type="SMART" id="SM00858">
    <property type="entry name" value="SAF"/>
    <property type="match status" value="1"/>
</dbReference>
<dbReference type="Pfam" id="PF13144">
    <property type="entry name" value="ChapFlgA"/>
    <property type="match status" value="1"/>
</dbReference>
<dbReference type="EMBL" id="BMJQ01000016">
    <property type="protein sequence ID" value="GGF38962.1"/>
    <property type="molecule type" value="Genomic_DNA"/>
</dbReference>
<dbReference type="InterPro" id="IPR039246">
    <property type="entry name" value="Flagellar_FlgA"/>
</dbReference>
<feature type="domain" description="SAF" evidence="5">
    <location>
        <begin position="199"/>
        <end position="261"/>
    </location>
</feature>
<evidence type="ECO:0000256" key="3">
    <source>
        <dbReference type="ARBA" id="ARBA00022764"/>
    </source>
</evidence>
<keyword evidence="6" id="KW-0969">Cilium</keyword>
<gene>
    <name evidence="6" type="primary">flgA</name>
    <name evidence="6" type="ORF">GCM10011611_51640</name>
</gene>
<proteinExistence type="predicted"/>
<reference evidence="6" key="2">
    <citation type="submission" date="2020-09" db="EMBL/GenBank/DDBJ databases">
        <authorList>
            <person name="Sun Q."/>
            <person name="Zhou Y."/>
        </authorList>
    </citation>
    <scope>NUCLEOTIDE SEQUENCE</scope>
    <source>
        <strain evidence="6">CGMCC 1.15725</strain>
    </source>
</reference>
<evidence type="ECO:0000259" key="5">
    <source>
        <dbReference type="SMART" id="SM00858"/>
    </source>
</evidence>
<evidence type="ECO:0000313" key="6">
    <source>
        <dbReference type="EMBL" id="GGF38962.1"/>
    </source>
</evidence>
<organism evidence="6 7">
    <name type="scientific">Aliidongia dinghuensis</name>
    <dbReference type="NCBI Taxonomy" id="1867774"/>
    <lineage>
        <taxon>Bacteria</taxon>
        <taxon>Pseudomonadati</taxon>
        <taxon>Pseudomonadota</taxon>
        <taxon>Alphaproteobacteria</taxon>
        <taxon>Rhodospirillales</taxon>
        <taxon>Dongiaceae</taxon>
        <taxon>Aliidongia</taxon>
    </lineage>
</organism>
<evidence type="ECO:0000313" key="7">
    <source>
        <dbReference type="Proteomes" id="UP000646365"/>
    </source>
</evidence>
<dbReference type="GO" id="GO:0044780">
    <property type="term" value="P:bacterial-type flagellum assembly"/>
    <property type="evidence" value="ECO:0007669"/>
    <property type="project" value="InterPro"/>
</dbReference>
<keyword evidence="2 4" id="KW-0732">Signal</keyword>
<dbReference type="CDD" id="cd11614">
    <property type="entry name" value="SAF_CpaB_FlgA_like"/>
    <property type="match status" value="1"/>
</dbReference>
<comment type="subcellular location">
    <subcellularLocation>
        <location evidence="1">Periplasm</location>
    </subcellularLocation>
</comment>
<dbReference type="PANTHER" id="PTHR36307:SF1">
    <property type="entry name" value="FLAGELLA BASAL BODY P-RING FORMATION PROTEIN FLGA"/>
    <property type="match status" value="1"/>
</dbReference>
<comment type="caution">
    <text evidence="6">The sequence shown here is derived from an EMBL/GenBank/DDBJ whole genome shotgun (WGS) entry which is preliminary data.</text>
</comment>
<dbReference type="AlphaFoldDB" id="A0A8J2YZ25"/>
<dbReference type="Gene3D" id="3.90.1210.10">
    <property type="entry name" value="Antifreeze-like/N-acetylneuraminic acid synthase C-terminal domain"/>
    <property type="match status" value="1"/>
</dbReference>
<evidence type="ECO:0000256" key="2">
    <source>
        <dbReference type="ARBA" id="ARBA00022729"/>
    </source>
</evidence>
<name>A0A8J2YZ25_9PROT</name>
<keyword evidence="7" id="KW-1185">Reference proteome</keyword>
<keyword evidence="6" id="KW-0282">Flagellum</keyword>
<accession>A0A8J2YZ25</accession>
<sequence length="332" mass="35038">MTKPFALALTLGLALVLAPVAHAANPVAANPVAVNPVPPAPLVSLKANGTVDGAAIRLGDLFDGAGAHADDVVAKAPAPGTSMLFDVGWLYSTARAHGVNWLPPSTESAIRIQRNATVIETTELAQQLADKLPSTLPLRRVELDAQFRLYVPVGGSTDITVQKVDLKPETGRFSAEVRVASDDPDAAPVHVSGRIVGLMTVPVLARPMMPGEVVRAEDITTADFRVDQIQAGGIMDPRELVGETPRHPLRAAQPLRANDVQVPVVVKRNDLVLIVLEKPGLYLTAEGRALEDGGKGNVIRVTNTQSKRTIDAVVLAPGQVAIRAPGIQQAYN</sequence>
<evidence type="ECO:0000256" key="4">
    <source>
        <dbReference type="SAM" id="SignalP"/>
    </source>
</evidence>
<protein>
    <submittedName>
        <fullName evidence="6">Flagellar basal body P-ring biosynthesis protein FlgA</fullName>
    </submittedName>
</protein>
<dbReference type="Gene3D" id="2.30.30.760">
    <property type="match status" value="1"/>
</dbReference>
<dbReference type="GO" id="GO:0042597">
    <property type="term" value="C:periplasmic space"/>
    <property type="evidence" value="ECO:0007669"/>
    <property type="project" value="UniProtKB-SubCell"/>
</dbReference>
<dbReference type="InterPro" id="IPR017585">
    <property type="entry name" value="SAF_FlgA"/>
</dbReference>
<feature type="signal peptide" evidence="4">
    <location>
        <begin position="1"/>
        <end position="23"/>
    </location>
</feature>
<dbReference type="Proteomes" id="UP000646365">
    <property type="component" value="Unassembled WGS sequence"/>
</dbReference>
<keyword evidence="3" id="KW-0574">Periplasm</keyword>
<feature type="chain" id="PRO_5035156204" evidence="4">
    <location>
        <begin position="24"/>
        <end position="332"/>
    </location>
</feature>
<dbReference type="PANTHER" id="PTHR36307">
    <property type="entry name" value="FLAGELLA BASAL BODY P-RING FORMATION PROTEIN FLGA"/>
    <property type="match status" value="1"/>
</dbReference>
<reference evidence="6" key="1">
    <citation type="journal article" date="2014" name="Int. J. Syst. Evol. Microbiol.">
        <title>Complete genome sequence of Corynebacterium casei LMG S-19264T (=DSM 44701T), isolated from a smear-ripened cheese.</title>
        <authorList>
            <consortium name="US DOE Joint Genome Institute (JGI-PGF)"/>
            <person name="Walter F."/>
            <person name="Albersmeier A."/>
            <person name="Kalinowski J."/>
            <person name="Ruckert C."/>
        </authorList>
    </citation>
    <scope>NUCLEOTIDE SEQUENCE</scope>
    <source>
        <strain evidence="6">CGMCC 1.15725</strain>
    </source>
</reference>
<keyword evidence="6" id="KW-0966">Cell projection</keyword>
<dbReference type="InterPro" id="IPR013974">
    <property type="entry name" value="SAF"/>
</dbReference>
<dbReference type="RefSeq" id="WP_189051054.1">
    <property type="nucleotide sequence ID" value="NZ_BMJQ01000016.1"/>
</dbReference>
<dbReference type="NCBIfam" id="TIGR03170">
    <property type="entry name" value="flgA_cterm"/>
    <property type="match status" value="1"/>
</dbReference>